<dbReference type="STRING" id="1137799.GZ78_19710"/>
<dbReference type="PROSITE" id="PS00141">
    <property type="entry name" value="ASP_PROTEASE"/>
    <property type="match status" value="1"/>
</dbReference>
<protein>
    <recommendedName>
        <fullName evidence="4">Aspartyl protease</fullName>
    </recommendedName>
</protein>
<keyword evidence="1" id="KW-0732">Signal</keyword>
<evidence type="ECO:0000256" key="1">
    <source>
        <dbReference type="SAM" id="SignalP"/>
    </source>
</evidence>
<gene>
    <name evidence="2" type="ORF">GZ78_19710</name>
</gene>
<dbReference type="Proteomes" id="UP000028073">
    <property type="component" value="Unassembled WGS sequence"/>
</dbReference>
<sequence>MNSVVPFGLFASLLLSFSSLSHAVNVRVVALFPEKALVFIDGERQFLEVGQQPVKGVRLIDSSSRKARVEVNGVVNDYFLSRDMGDGIQSPELLSFRINRTNEGQYLAQSVINNRSAQVLVDTGANVVAINAATAERLGINYKDGDTVRVETASGVVRGFQVMLDFVSVGGIRVPNVEATVIEGNSPETVLLGMSYLKNIRFSEEGGVMTLQARY</sequence>
<dbReference type="AlphaFoldDB" id="A0A081NEL0"/>
<dbReference type="RefSeq" id="WP_051786318.1">
    <property type="nucleotide sequence ID" value="NZ_JOKH01000004.1"/>
</dbReference>
<dbReference type="CDD" id="cd05483">
    <property type="entry name" value="retropepsin_like_bacteria"/>
    <property type="match status" value="1"/>
</dbReference>
<keyword evidence="3" id="KW-1185">Reference proteome</keyword>
<feature type="chain" id="PRO_5001760748" description="Aspartyl protease" evidence="1">
    <location>
        <begin position="24"/>
        <end position="215"/>
    </location>
</feature>
<dbReference type="NCBIfam" id="TIGR02281">
    <property type="entry name" value="clan_AA_DTGA"/>
    <property type="match status" value="1"/>
</dbReference>
<dbReference type="GO" id="GO:0004190">
    <property type="term" value="F:aspartic-type endopeptidase activity"/>
    <property type="evidence" value="ECO:0007669"/>
    <property type="project" value="InterPro"/>
</dbReference>
<evidence type="ECO:0000313" key="3">
    <source>
        <dbReference type="Proteomes" id="UP000028073"/>
    </source>
</evidence>
<evidence type="ECO:0000313" key="2">
    <source>
        <dbReference type="EMBL" id="KEQ16883.1"/>
    </source>
</evidence>
<dbReference type="Gene3D" id="2.40.70.10">
    <property type="entry name" value="Acid Proteases"/>
    <property type="match status" value="1"/>
</dbReference>
<dbReference type="InterPro" id="IPR021109">
    <property type="entry name" value="Peptidase_aspartic_dom_sf"/>
</dbReference>
<dbReference type="eggNOG" id="COG3577">
    <property type="taxonomic scope" value="Bacteria"/>
</dbReference>
<dbReference type="GO" id="GO:0006508">
    <property type="term" value="P:proteolysis"/>
    <property type="evidence" value="ECO:0007669"/>
    <property type="project" value="InterPro"/>
</dbReference>
<proteinExistence type="predicted"/>
<dbReference type="InterPro" id="IPR011969">
    <property type="entry name" value="Clan_AA_Asp_peptidase_C"/>
</dbReference>
<comment type="caution">
    <text evidence="2">The sequence shown here is derived from an EMBL/GenBank/DDBJ whole genome shotgun (WGS) entry which is preliminary data.</text>
</comment>
<accession>A0A081NEL0</accession>
<dbReference type="EMBL" id="JOKH01000004">
    <property type="protein sequence ID" value="KEQ16883.1"/>
    <property type="molecule type" value="Genomic_DNA"/>
</dbReference>
<reference evidence="2 3" key="1">
    <citation type="submission" date="2014-06" db="EMBL/GenBank/DDBJ databases">
        <title>Whole Genome Sequences of Three Symbiotic Endozoicomonas Bacteria.</title>
        <authorList>
            <person name="Neave M.J."/>
            <person name="Apprill A."/>
            <person name="Voolstra C.R."/>
        </authorList>
    </citation>
    <scope>NUCLEOTIDE SEQUENCE [LARGE SCALE GENOMIC DNA]</scope>
    <source>
        <strain evidence="2 3">DSM 25634</strain>
    </source>
</reference>
<dbReference type="InterPro" id="IPR034122">
    <property type="entry name" value="Retropepsin-like_bacterial"/>
</dbReference>
<dbReference type="Pfam" id="PF13975">
    <property type="entry name" value="gag-asp_proteas"/>
    <property type="match status" value="1"/>
</dbReference>
<dbReference type="SUPFAM" id="SSF50630">
    <property type="entry name" value="Acid proteases"/>
    <property type="match status" value="1"/>
</dbReference>
<feature type="signal peptide" evidence="1">
    <location>
        <begin position="1"/>
        <end position="23"/>
    </location>
</feature>
<dbReference type="InterPro" id="IPR001969">
    <property type="entry name" value="Aspartic_peptidase_AS"/>
</dbReference>
<organism evidence="2 3">
    <name type="scientific">Endozoicomonas numazuensis</name>
    <dbReference type="NCBI Taxonomy" id="1137799"/>
    <lineage>
        <taxon>Bacteria</taxon>
        <taxon>Pseudomonadati</taxon>
        <taxon>Pseudomonadota</taxon>
        <taxon>Gammaproteobacteria</taxon>
        <taxon>Oceanospirillales</taxon>
        <taxon>Endozoicomonadaceae</taxon>
        <taxon>Endozoicomonas</taxon>
    </lineage>
</organism>
<evidence type="ECO:0008006" key="4">
    <source>
        <dbReference type="Google" id="ProtNLM"/>
    </source>
</evidence>
<name>A0A081NEL0_9GAMM</name>
<dbReference type="OrthoDB" id="185963at2"/>